<evidence type="ECO:0000313" key="2">
    <source>
        <dbReference type="Proteomes" id="UP000016658"/>
    </source>
</evidence>
<gene>
    <name evidence="1" type="ORF">HMPREF0367_00324</name>
</gene>
<dbReference type="HOGENOM" id="CLU_2649127_0_0_9"/>
<sequence>MDSRIRKSINKLEIQKQIKMKKKEKIAQELSEIDANLKQLYAFQKEQDKLQSAIDQFYKPIKEEKANDHSESIHSI</sequence>
<dbReference type="EMBL" id="AWVI01000017">
    <property type="protein sequence ID" value="ERK46831.1"/>
    <property type="molecule type" value="Genomic_DNA"/>
</dbReference>
<name>U2PRT2_9FIRM</name>
<proteinExistence type="predicted"/>
<dbReference type="RefSeq" id="WP_035400642.1">
    <property type="nucleotide sequence ID" value="NZ_KI270975.1"/>
</dbReference>
<comment type="caution">
    <text evidence="1">The sequence shown here is derived from an EMBL/GenBank/DDBJ whole genome shotgun (WGS) entry which is preliminary data.</text>
</comment>
<protein>
    <submittedName>
        <fullName evidence="1">Uncharacterized protein</fullName>
    </submittedName>
</protein>
<reference evidence="1 2" key="1">
    <citation type="submission" date="2013-06" db="EMBL/GenBank/DDBJ databases">
        <authorList>
            <person name="Weinstock G."/>
            <person name="Sodergren E."/>
            <person name="Lobos E.A."/>
            <person name="Fulton L."/>
            <person name="Fulton R."/>
            <person name="Courtney L."/>
            <person name="Fronick C."/>
            <person name="O'Laughlin M."/>
            <person name="Godfrey J."/>
            <person name="Wilson R.M."/>
            <person name="Miner T."/>
            <person name="Farmer C."/>
            <person name="Delehaunty K."/>
            <person name="Cordes M."/>
            <person name="Minx P."/>
            <person name="Tomlinson C."/>
            <person name="Chen J."/>
            <person name="Wollam A."/>
            <person name="Pepin K.H."/>
            <person name="Bhonagiri V."/>
            <person name="Zhang X."/>
            <person name="Warren W."/>
            <person name="Mitreva M."/>
            <person name="Mardis E.R."/>
            <person name="Wilson R.K."/>
        </authorList>
    </citation>
    <scope>NUCLEOTIDE SEQUENCE [LARGE SCALE GENOMIC DNA]</scope>
    <source>
        <strain evidence="1 2">ATCC 27803</strain>
    </source>
</reference>
<accession>U2PRT2</accession>
<dbReference type="Proteomes" id="UP000016658">
    <property type="component" value="Unassembled WGS sequence"/>
</dbReference>
<evidence type="ECO:0000313" key="1">
    <source>
        <dbReference type="EMBL" id="ERK46831.1"/>
    </source>
</evidence>
<dbReference type="OrthoDB" id="1648592at2"/>
<organism evidence="1 2">
    <name type="scientific">Faecalitalea cylindroides ATCC 27803</name>
    <dbReference type="NCBI Taxonomy" id="649755"/>
    <lineage>
        <taxon>Bacteria</taxon>
        <taxon>Bacillati</taxon>
        <taxon>Bacillota</taxon>
        <taxon>Erysipelotrichia</taxon>
        <taxon>Erysipelotrichales</taxon>
        <taxon>Erysipelotrichaceae</taxon>
        <taxon>Faecalitalea</taxon>
    </lineage>
</organism>
<dbReference type="AlphaFoldDB" id="U2PRT2"/>